<dbReference type="PANTHER" id="PTHR48229:SF1">
    <property type="entry name" value="ALPHA METHYLACYL-COA RACEMASE-RELATED"/>
    <property type="match status" value="1"/>
</dbReference>
<dbReference type="STRING" id="1072389.K1WHY7"/>
<dbReference type="HOGENOM" id="CLU_021588_1_1_1"/>
<dbReference type="KEGG" id="mbe:MBM_10016"/>
<accession>K1WHY7</accession>
<name>K1WHY7_MARBU</name>
<dbReference type="PANTHER" id="PTHR48229">
    <property type="entry name" value="CAIB/BAIF FAMILY ENZYME (AFU_ORTHOLOGUE AFUA_1G05360)-RELATED"/>
    <property type="match status" value="1"/>
</dbReference>
<evidence type="ECO:0000313" key="2">
    <source>
        <dbReference type="EMBL" id="EKD11822.1"/>
    </source>
</evidence>
<dbReference type="OrthoDB" id="2308815at2759"/>
<dbReference type="GeneID" id="18765939"/>
<organism evidence="2 3">
    <name type="scientific">Marssonina brunnea f. sp. multigermtubi (strain MB_m1)</name>
    <name type="common">Marssonina leaf spot fungus</name>
    <dbReference type="NCBI Taxonomy" id="1072389"/>
    <lineage>
        <taxon>Eukaryota</taxon>
        <taxon>Fungi</taxon>
        <taxon>Dikarya</taxon>
        <taxon>Ascomycota</taxon>
        <taxon>Pezizomycotina</taxon>
        <taxon>Leotiomycetes</taxon>
        <taxon>Helotiales</taxon>
        <taxon>Drepanopezizaceae</taxon>
        <taxon>Drepanopeziza</taxon>
    </lineage>
</organism>
<dbReference type="InParanoid" id="K1WHY7"/>
<protein>
    <submittedName>
        <fullName evidence="2">Putative CAIB/BAIF family enzyme</fullName>
    </submittedName>
</protein>
<dbReference type="SUPFAM" id="SSF89796">
    <property type="entry name" value="CoA-transferase family III (CaiB/BaiF)"/>
    <property type="match status" value="2"/>
</dbReference>
<sequence>MAVDTSGQQNGAHPPYSVLDGSKKATQFLKQVAGNQIPPEFLPHLDEVTLTTATDGTQLYFPCPFKETEATVALKSVEAAAVAALAQLRFPNDAPKRKIEVDLERTATFLFSTYIATIAGMGKQDPNVKSKLKKTDLLEAQAILYRRLSANLYETKNPGEYYHIHGSLEAGKTLNMIGLEAYRPDLTDYRECIDVIESHVKKFTVPELEEMNARERQAGVPVIKWEEFKQTNHGQTLLSIPPWEVRKIADSPPVPFSASPSPPTPSSKPQVLAGIRVLELCRIIAGPAMGRTLAEYGAQVIKVTSPNLSDVPFFQVDGNTGKHTCDLDLKTPAGRQAFEELLQTADVVLDGYRPGSLERLGYGPEKLVELTKGRGKGIVYVAEDCFGNKGDMAGRPGWQQIADCYTGVAWAQGQFMGLDEPVVPPFPMSDYGTGCMGAIAALTGLFRRATDGGSWVGRTSLCQYDVFLLGLGLYGNDVQARVRADHDEDFFGLRHADSVDEVGGRALKSMRRAHPELFDKSLMQTAFSRGFGEVISWCRSPVTIEGLRVGFDRASRPNGFDAPTWEDWEVEESVVEG</sequence>
<dbReference type="Gene3D" id="3.40.50.10540">
    <property type="entry name" value="Crotonobetainyl-coa:carnitine coa-transferase, domain 1"/>
    <property type="match status" value="1"/>
</dbReference>
<evidence type="ECO:0000256" key="1">
    <source>
        <dbReference type="ARBA" id="ARBA00008383"/>
    </source>
</evidence>
<proteinExistence type="inferred from homology"/>
<evidence type="ECO:0000313" key="3">
    <source>
        <dbReference type="Proteomes" id="UP000006753"/>
    </source>
</evidence>
<dbReference type="AlphaFoldDB" id="K1WHY7"/>
<reference evidence="2 3" key="1">
    <citation type="journal article" date="2012" name="BMC Genomics">
        <title>Sequencing the genome of Marssonina brunnea reveals fungus-poplar co-evolution.</title>
        <authorList>
            <person name="Zhu S."/>
            <person name="Cao Y.-Z."/>
            <person name="Jiang C."/>
            <person name="Tan B.-Y."/>
            <person name="Wang Z."/>
            <person name="Feng S."/>
            <person name="Zhang L."/>
            <person name="Su X.-H."/>
            <person name="Brejova B."/>
            <person name="Vinar T."/>
            <person name="Xu M."/>
            <person name="Wang M.-X."/>
            <person name="Zhang S.-G."/>
            <person name="Huang M.-R."/>
            <person name="Wu R."/>
            <person name="Zhou Y."/>
        </authorList>
    </citation>
    <scope>NUCLEOTIDE SEQUENCE [LARGE SCALE GENOMIC DNA]</scope>
    <source>
        <strain evidence="2 3">MB_m1</strain>
    </source>
</reference>
<dbReference type="Pfam" id="PF02515">
    <property type="entry name" value="CoA_transf_3"/>
    <property type="match status" value="1"/>
</dbReference>
<keyword evidence="3" id="KW-1185">Reference proteome</keyword>
<comment type="similarity">
    <text evidence="1">Belongs to the CoA-transferase III family.</text>
</comment>
<gene>
    <name evidence="2" type="ORF">MBM_10016</name>
</gene>
<dbReference type="Proteomes" id="UP000006753">
    <property type="component" value="Unassembled WGS sequence"/>
</dbReference>
<dbReference type="InterPro" id="IPR003673">
    <property type="entry name" value="CoA-Trfase_fam_III"/>
</dbReference>
<dbReference type="OMA" id="DANIGKH"/>
<dbReference type="InterPro" id="IPR023606">
    <property type="entry name" value="CoA-Trfase_III_dom_1_sf"/>
</dbReference>
<dbReference type="eggNOG" id="KOG3957">
    <property type="taxonomic scope" value="Eukaryota"/>
</dbReference>
<dbReference type="InterPro" id="IPR052985">
    <property type="entry name" value="CoA-trans_III_biosynth/detox"/>
</dbReference>
<dbReference type="GO" id="GO:0003824">
    <property type="term" value="F:catalytic activity"/>
    <property type="evidence" value="ECO:0007669"/>
    <property type="project" value="InterPro"/>
</dbReference>
<dbReference type="EMBL" id="JH921483">
    <property type="protein sequence ID" value="EKD11822.1"/>
    <property type="molecule type" value="Genomic_DNA"/>
</dbReference>